<protein>
    <submittedName>
        <fullName evidence="2">Uncharacterized protein</fullName>
    </submittedName>
</protein>
<reference evidence="3" key="1">
    <citation type="journal article" date="2019" name="Int. J. Syst. Evol. Microbiol.">
        <title>The Global Catalogue of Microorganisms (GCM) 10K type strain sequencing project: providing services to taxonomists for standard genome sequencing and annotation.</title>
        <authorList>
            <consortium name="The Broad Institute Genomics Platform"/>
            <consortium name="The Broad Institute Genome Sequencing Center for Infectious Disease"/>
            <person name="Wu L."/>
            <person name="Ma J."/>
        </authorList>
    </citation>
    <scope>NUCLEOTIDE SEQUENCE [LARGE SCALE GENOMIC DNA]</scope>
    <source>
        <strain evidence="3">JCM 31921</strain>
    </source>
</reference>
<dbReference type="EMBL" id="BAABEZ010000024">
    <property type="protein sequence ID" value="GAA4457868.1"/>
    <property type="molecule type" value="Genomic_DNA"/>
</dbReference>
<comment type="caution">
    <text evidence="2">The sequence shown here is derived from an EMBL/GenBank/DDBJ whole genome shotgun (WGS) entry which is preliminary data.</text>
</comment>
<evidence type="ECO:0000313" key="3">
    <source>
        <dbReference type="Proteomes" id="UP001501410"/>
    </source>
</evidence>
<keyword evidence="1" id="KW-1133">Transmembrane helix</keyword>
<dbReference type="Proteomes" id="UP001501410">
    <property type="component" value="Unassembled WGS sequence"/>
</dbReference>
<keyword evidence="1" id="KW-0472">Membrane</keyword>
<dbReference type="RefSeq" id="WP_344827775.1">
    <property type="nucleotide sequence ID" value="NZ_BAABEZ010000024.1"/>
</dbReference>
<keyword evidence="3" id="KW-1185">Reference proteome</keyword>
<accession>A0ABP8N203</accession>
<name>A0ABP8N203_9BACT</name>
<organism evidence="2 3">
    <name type="scientific">Rurimicrobium arvi</name>
    <dbReference type="NCBI Taxonomy" id="2049916"/>
    <lineage>
        <taxon>Bacteria</taxon>
        <taxon>Pseudomonadati</taxon>
        <taxon>Bacteroidota</taxon>
        <taxon>Chitinophagia</taxon>
        <taxon>Chitinophagales</taxon>
        <taxon>Chitinophagaceae</taxon>
        <taxon>Rurimicrobium</taxon>
    </lineage>
</organism>
<evidence type="ECO:0000256" key="1">
    <source>
        <dbReference type="SAM" id="Phobius"/>
    </source>
</evidence>
<proteinExistence type="predicted"/>
<sequence length="200" mass="22951">MAEAIIGLVGVLIGSAISLFQGYWNQRRLEKRAARYLAIRVICVLDKFIQGCAEVLKDDGLSWGQRNKDGCLEPQVKVPGPPIFPDDIDWKSVDHDLMYKILSMPSEVEAADRMIEAASDFSTPPDFEELFNERRYHYSGFGRHAVVLSNDLSNRYGIKKMVYNDWNPENYFTCELEKATARRERVFEYSKNLTKDLKAS</sequence>
<feature type="transmembrane region" description="Helical" evidence="1">
    <location>
        <begin position="6"/>
        <end position="24"/>
    </location>
</feature>
<evidence type="ECO:0000313" key="2">
    <source>
        <dbReference type="EMBL" id="GAA4457868.1"/>
    </source>
</evidence>
<gene>
    <name evidence="2" type="ORF">GCM10023092_25240</name>
</gene>
<keyword evidence="1" id="KW-0812">Transmembrane</keyword>